<dbReference type="EMBL" id="JNVC02000001">
    <property type="protein sequence ID" value="KEZ54052.1"/>
    <property type="molecule type" value="Genomic_DNA"/>
</dbReference>
<dbReference type="Proteomes" id="UP000028549">
    <property type="component" value="Unassembled WGS sequence"/>
</dbReference>
<keyword evidence="2" id="KW-0732">Signal</keyword>
<proteinExistence type="predicted"/>
<evidence type="ECO:0000256" key="2">
    <source>
        <dbReference type="SAM" id="SignalP"/>
    </source>
</evidence>
<gene>
    <name evidence="3" type="ORF">GS18_0203775</name>
</gene>
<organism evidence="3 4">
    <name type="scientific">Metabacillus indicus</name>
    <name type="common">Bacillus indicus</name>
    <dbReference type="NCBI Taxonomy" id="246786"/>
    <lineage>
        <taxon>Bacteria</taxon>
        <taxon>Bacillati</taxon>
        <taxon>Bacillota</taxon>
        <taxon>Bacilli</taxon>
        <taxon>Bacillales</taxon>
        <taxon>Bacillaceae</taxon>
        <taxon>Metabacillus</taxon>
    </lineage>
</organism>
<keyword evidence="1" id="KW-0175">Coiled coil</keyword>
<evidence type="ECO:0000256" key="1">
    <source>
        <dbReference type="SAM" id="Coils"/>
    </source>
</evidence>
<protein>
    <submittedName>
        <fullName evidence="3">Lipoprotein</fullName>
    </submittedName>
</protein>
<dbReference type="InterPro" id="IPR019454">
    <property type="entry name" value="Lipoprot_YkyA-like"/>
</dbReference>
<accession>A0A084H390</accession>
<dbReference type="InterPro" id="IPR036785">
    <property type="entry name" value="YkyA-like_sf"/>
</dbReference>
<sequence length="222" mass="25071">MVAASAVLLAGALFLAGCSGTSAEEEMYNALEKAVSAESSFEDQQEPLVELEKKENELYEEIISLGMKEYEKIVSLSEEALSVVEEREKRAEDEKESIMDSKEEFKAVEDISKNLDDQALKSKASDLQKLMQQRYDAYDALSAAYNEAIALDKELYQLFQKKDLKLEELEAKITEINSSYEKVAALNKEFNDFTEKYNKAKMDFYKKAGIEVEQSDAKGKTS</sequence>
<feature type="signal peptide" evidence="2">
    <location>
        <begin position="1"/>
        <end position="23"/>
    </location>
</feature>
<keyword evidence="4" id="KW-1185">Reference proteome</keyword>
<dbReference type="STRING" id="246786.GS18_0203775"/>
<feature type="chain" id="PRO_5001776217" evidence="2">
    <location>
        <begin position="24"/>
        <end position="222"/>
    </location>
</feature>
<feature type="coiled-coil region" evidence="1">
    <location>
        <begin position="159"/>
        <end position="203"/>
    </location>
</feature>
<name>A0A084H390_METID</name>
<dbReference type="Gene3D" id="1.20.120.570">
    <property type="entry name" value="YkyA-like"/>
    <property type="match status" value="1"/>
</dbReference>
<reference evidence="3 4" key="1">
    <citation type="journal article" date="2005" name="Int. J. Syst. Evol. Microbiol.">
        <title>Bacillus cibi sp. nov., isolated from jeotgal, a traditional Korean fermented seafood.</title>
        <authorList>
            <person name="Yoon J.H."/>
            <person name="Lee C.H."/>
            <person name="Oh T.K."/>
        </authorList>
    </citation>
    <scope>NUCLEOTIDE SEQUENCE [LARGE SCALE GENOMIC DNA]</scope>
    <source>
        <strain evidence="3 4">DSM 16189</strain>
    </source>
</reference>
<dbReference type="SUPFAM" id="SSF140423">
    <property type="entry name" value="MW0975(SA0943)-like"/>
    <property type="match status" value="1"/>
</dbReference>
<dbReference type="OrthoDB" id="2576511at2"/>
<evidence type="ECO:0000313" key="3">
    <source>
        <dbReference type="EMBL" id="KEZ54052.1"/>
    </source>
</evidence>
<keyword evidence="3" id="KW-0449">Lipoprotein</keyword>
<comment type="caution">
    <text evidence="3">The sequence shown here is derived from an EMBL/GenBank/DDBJ whole genome shotgun (WGS) entry which is preliminary data.</text>
</comment>
<evidence type="ECO:0000313" key="4">
    <source>
        <dbReference type="Proteomes" id="UP000028549"/>
    </source>
</evidence>
<dbReference type="Pfam" id="PF10368">
    <property type="entry name" value="YkyA"/>
    <property type="match status" value="1"/>
</dbReference>
<dbReference type="AlphaFoldDB" id="A0A084H390"/>
<dbReference type="RefSeq" id="WP_029565540.1">
    <property type="nucleotide sequence ID" value="NZ_CANLZQ010000002.1"/>
</dbReference>